<proteinExistence type="predicted"/>
<sequence>MKVSLDSSFGCNKWDKECAVEWVDRWERQICICSNTNKKQQQMGMMGQMRPGQHPSGTDAWTWRPGSCWTTSSTIPSSVGGL</sequence>
<dbReference type="AlphaFoldDB" id="A0A3P6THR2"/>
<dbReference type="EMBL" id="UYRV01028679">
    <property type="protein sequence ID" value="VDK82653.1"/>
    <property type="molecule type" value="Genomic_DNA"/>
</dbReference>
<organism evidence="1 2">
    <name type="scientific">Cylicostephanus goldi</name>
    <name type="common">Nematode worm</name>
    <dbReference type="NCBI Taxonomy" id="71465"/>
    <lineage>
        <taxon>Eukaryota</taxon>
        <taxon>Metazoa</taxon>
        <taxon>Ecdysozoa</taxon>
        <taxon>Nematoda</taxon>
        <taxon>Chromadorea</taxon>
        <taxon>Rhabditida</taxon>
        <taxon>Rhabditina</taxon>
        <taxon>Rhabditomorpha</taxon>
        <taxon>Strongyloidea</taxon>
        <taxon>Strongylidae</taxon>
        <taxon>Cylicostephanus</taxon>
    </lineage>
</organism>
<evidence type="ECO:0000313" key="2">
    <source>
        <dbReference type="Proteomes" id="UP000271889"/>
    </source>
</evidence>
<dbReference type="Proteomes" id="UP000271889">
    <property type="component" value="Unassembled WGS sequence"/>
</dbReference>
<accession>A0A3P6THR2</accession>
<gene>
    <name evidence="1" type="ORF">CGOC_LOCUS8007</name>
</gene>
<reference evidence="1 2" key="1">
    <citation type="submission" date="2018-11" db="EMBL/GenBank/DDBJ databases">
        <authorList>
            <consortium name="Pathogen Informatics"/>
        </authorList>
    </citation>
    <scope>NUCLEOTIDE SEQUENCE [LARGE SCALE GENOMIC DNA]</scope>
</reference>
<keyword evidence="2" id="KW-1185">Reference proteome</keyword>
<protein>
    <submittedName>
        <fullName evidence="1">Uncharacterized protein</fullName>
    </submittedName>
</protein>
<evidence type="ECO:0000313" key="1">
    <source>
        <dbReference type="EMBL" id="VDK82653.1"/>
    </source>
</evidence>
<name>A0A3P6THR2_CYLGO</name>